<keyword evidence="3" id="KW-1185">Reference proteome</keyword>
<dbReference type="AlphaFoldDB" id="A0A8K0WUR9"/>
<accession>A0A8K0WUR9</accession>
<proteinExistence type="predicted"/>
<evidence type="ECO:0000313" key="2">
    <source>
        <dbReference type="EMBL" id="KAH7325906.1"/>
    </source>
</evidence>
<comment type="caution">
    <text evidence="2">The sequence shown here is derived from an EMBL/GenBank/DDBJ whole genome shotgun (WGS) entry which is preliminary data.</text>
</comment>
<dbReference type="EMBL" id="JAGPNK010000002">
    <property type="protein sequence ID" value="KAH7325906.1"/>
    <property type="molecule type" value="Genomic_DNA"/>
</dbReference>
<dbReference type="Proteomes" id="UP000813444">
    <property type="component" value="Unassembled WGS sequence"/>
</dbReference>
<evidence type="ECO:0000313" key="3">
    <source>
        <dbReference type="Proteomes" id="UP000813444"/>
    </source>
</evidence>
<protein>
    <submittedName>
        <fullName evidence="2">Uncharacterized protein</fullName>
    </submittedName>
</protein>
<name>A0A8K0WUR9_9HYPO</name>
<evidence type="ECO:0000256" key="1">
    <source>
        <dbReference type="SAM" id="MobiDB-lite"/>
    </source>
</evidence>
<sequence length="92" mass="9928">MATNKSVCSRTGTCNPVTHPIHATCDMDMQHTTCHVKKEPRKQPDSPLFIIGTSPDFAPPSPANPSGQAIPLRPNCDPPGKSIVAIRHATRF</sequence>
<feature type="region of interest" description="Disordered" evidence="1">
    <location>
        <begin position="39"/>
        <end position="78"/>
    </location>
</feature>
<reference evidence="2" key="1">
    <citation type="journal article" date="2021" name="Nat. Commun.">
        <title>Genetic determinants of endophytism in the Arabidopsis root mycobiome.</title>
        <authorList>
            <person name="Mesny F."/>
            <person name="Miyauchi S."/>
            <person name="Thiergart T."/>
            <person name="Pickel B."/>
            <person name="Atanasova L."/>
            <person name="Karlsson M."/>
            <person name="Huettel B."/>
            <person name="Barry K.W."/>
            <person name="Haridas S."/>
            <person name="Chen C."/>
            <person name="Bauer D."/>
            <person name="Andreopoulos W."/>
            <person name="Pangilinan J."/>
            <person name="LaButti K."/>
            <person name="Riley R."/>
            <person name="Lipzen A."/>
            <person name="Clum A."/>
            <person name="Drula E."/>
            <person name="Henrissat B."/>
            <person name="Kohler A."/>
            <person name="Grigoriev I.V."/>
            <person name="Martin F.M."/>
            <person name="Hacquard S."/>
        </authorList>
    </citation>
    <scope>NUCLEOTIDE SEQUENCE</scope>
    <source>
        <strain evidence="2">MPI-CAGE-CH-0235</strain>
    </source>
</reference>
<gene>
    <name evidence="2" type="ORF">B0I35DRAFT_121673</name>
</gene>
<organism evidence="2 3">
    <name type="scientific">Stachybotrys elegans</name>
    <dbReference type="NCBI Taxonomy" id="80388"/>
    <lineage>
        <taxon>Eukaryota</taxon>
        <taxon>Fungi</taxon>
        <taxon>Dikarya</taxon>
        <taxon>Ascomycota</taxon>
        <taxon>Pezizomycotina</taxon>
        <taxon>Sordariomycetes</taxon>
        <taxon>Hypocreomycetidae</taxon>
        <taxon>Hypocreales</taxon>
        <taxon>Stachybotryaceae</taxon>
        <taxon>Stachybotrys</taxon>
    </lineage>
</organism>